<dbReference type="PATRIC" id="fig|344882.3.peg.2595"/>
<proteinExistence type="inferred from homology"/>
<dbReference type="Pfam" id="PF01541">
    <property type="entry name" value="GIY-YIG"/>
    <property type="match status" value="1"/>
</dbReference>
<dbReference type="Gene3D" id="3.40.1440.10">
    <property type="entry name" value="GIY-YIG endonuclease"/>
    <property type="match status" value="1"/>
</dbReference>
<dbReference type="InterPro" id="IPR000305">
    <property type="entry name" value="GIY-YIG_endonuc"/>
</dbReference>
<accession>A0A0R0CXY8</accession>
<keyword evidence="4" id="KW-1185">Reference proteome</keyword>
<organism evidence="3 4">
    <name type="scientific">Pseudoxanthomonas dokdonensis</name>
    <dbReference type="NCBI Taxonomy" id="344882"/>
    <lineage>
        <taxon>Bacteria</taxon>
        <taxon>Pseudomonadati</taxon>
        <taxon>Pseudomonadota</taxon>
        <taxon>Gammaproteobacteria</taxon>
        <taxon>Lysobacterales</taxon>
        <taxon>Lysobacteraceae</taxon>
        <taxon>Pseudoxanthomonas</taxon>
    </lineage>
</organism>
<dbReference type="OrthoDB" id="9807770at2"/>
<name>A0A0R0CXY8_9GAMM</name>
<protein>
    <recommendedName>
        <fullName evidence="2">GIY-YIG domain-containing protein</fullName>
    </recommendedName>
</protein>
<dbReference type="PROSITE" id="PS50164">
    <property type="entry name" value="GIY_YIG"/>
    <property type="match status" value="1"/>
</dbReference>
<dbReference type="Proteomes" id="UP000052052">
    <property type="component" value="Unassembled WGS sequence"/>
</dbReference>
<feature type="domain" description="GIY-YIG" evidence="2">
    <location>
        <begin position="2"/>
        <end position="78"/>
    </location>
</feature>
<dbReference type="STRING" id="344882.ABB29_06295"/>
<dbReference type="InterPro" id="IPR050190">
    <property type="entry name" value="UPF0213_domain"/>
</dbReference>
<dbReference type="AlphaFoldDB" id="A0A0R0CXY8"/>
<dbReference type="InterPro" id="IPR035901">
    <property type="entry name" value="GIY-YIG_endonuc_sf"/>
</dbReference>
<evidence type="ECO:0000313" key="4">
    <source>
        <dbReference type="Proteomes" id="UP000052052"/>
    </source>
</evidence>
<dbReference type="CDD" id="cd10448">
    <property type="entry name" value="GIY-YIG_unchar_3"/>
    <property type="match status" value="1"/>
</dbReference>
<comment type="similarity">
    <text evidence="1">Belongs to the UPF0213 family.</text>
</comment>
<evidence type="ECO:0000256" key="1">
    <source>
        <dbReference type="ARBA" id="ARBA00007435"/>
    </source>
</evidence>
<dbReference type="PANTHER" id="PTHR34477">
    <property type="entry name" value="UPF0213 PROTEIN YHBQ"/>
    <property type="match status" value="1"/>
</dbReference>
<sequence>MKQPCVYLLASGFHGTLYLGVTTDLIRRIDQHKRNLVAGFTRRYHVHTLVWYEQHPTLDSAIPREKALKQWKRAWKIELIEQNNPRWLDLYPGLL</sequence>
<gene>
    <name evidence="3" type="ORF">ABB29_06295</name>
</gene>
<comment type="caution">
    <text evidence="3">The sequence shown here is derived from an EMBL/GenBank/DDBJ whole genome shotgun (WGS) entry which is preliminary data.</text>
</comment>
<evidence type="ECO:0000259" key="2">
    <source>
        <dbReference type="PROSITE" id="PS50164"/>
    </source>
</evidence>
<dbReference type="PANTHER" id="PTHR34477:SF5">
    <property type="entry name" value="BSL5627 PROTEIN"/>
    <property type="match status" value="1"/>
</dbReference>
<dbReference type="SUPFAM" id="SSF82771">
    <property type="entry name" value="GIY-YIG endonuclease"/>
    <property type="match status" value="1"/>
</dbReference>
<dbReference type="EMBL" id="LDJL01000005">
    <property type="protein sequence ID" value="KRG70705.1"/>
    <property type="molecule type" value="Genomic_DNA"/>
</dbReference>
<evidence type="ECO:0000313" key="3">
    <source>
        <dbReference type="EMBL" id="KRG70705.1"/>
    </source>
</evidence>
<dbReference type="RefSeq" id="WP_057657791.1">
    <property type="nucleotide sequence ID" value="NZ_LDJL01000005.1"/>
</dbReference>
<reference evidence="3 4" key="1">
    <citation type="submission" date="2015-05" db="EMBL/GenBank/DDBJ databases">
        <title>Genome sequencing and analysis of members of genus Stenotrophomonas.</title>
        <authorList>
            <person name="Patil P.P."/>
            <person name="Midha S."/>
            <person name="Patil P.B."/>
        </authorList>
    </citation>
    <scope>NUCLEOTIDE SEQUENCE [LARGE SCALE GENOMIC DNA]</scope>
    <source>
        <strain evidence="3 4">DSM 21858</strain>
    </source>
</reference>